<dbReference type="Proteomes" id="UP000824081">
    <property type="component" value="Unassembled WGS sequence"/>
</dbReference>
<name>A0A9D1SG87_9FIRM</name>
<dbReference type="EMBL" id="DVMZ01000004">
    <property type="protein sequence ID" value="HIU58478.1"/>
    <property type="molecule type" value="Genomic_DNA"/>
</dbReference>
<gene>
    <name evidence="2" type="ORF">IAC57_00105</name>
</gene>
<dbReference type="Pfam" id="PF13432">
    <property type="entry name" value="TPR_16"/>
    <property type="match status" value="1"/>
</dbReference>
<dbReference type="InterPro" id="IPR011990">
    <property type="entry name" value="TPR-like_helical_dom_sf"/>
</dbReference>
<dbReference type="Gene3D" id="1.25.40.10">
    <property type="entry name" value="Tetratricopeptide repeat domain"/>
    <property type="match status" value="2"/>
</dbReference>
<evidence type="ECO:0000313" key="3">
    <source>
        <dbReference type="Proteomes" id="UP000824081"/>
    </source>
</evidence>
<reference evidence="2" key="2">
    <citation type="journal article" date="2021" name="PeerJ">
        <title>Extensive microbial diversity within the chicken gut microbiome revealed by metagenomics and culture.</title>
        <authorList>
            <person name="Gilroy R."/>
            <person name="Ravi A."/>
            <person name="Getino M."/>
            <person name="Pursley I."/>
            <person name="Horton D.L."/>
            <person name="Alikhan N.F."/>
            <person name="Baker D."/>
            <person name="Gharbi K."/>
            <person name="Hall N."/>
            <person name="Watson M."/>
            <person name="Adriaenssens E.M."/>
            <person name="Foster-Nyarko E."/>
            <person name="Jarju S."/>
            <person name="Secka A."/>
            <person name="Antonio M."/>
            <person name="Oren A."/>
            <person name="Chaudhuri R.R."/>
            <person name="La Ragione R."/>
            <person name="Hildebrand F."/>
            <person name="Pallen M.J."/>
        </authorList>
    </citation>
    <scope>NUCLEOTIDE SEQUENCE</scope>
    <source>
        <strain evidence="2">11687</strain>
    </source>
</reference>
<dbReference type="SUPFAM" id="SSF48452">
    <property type="entry name" value="TPR-like"/>
    <property type="match status" value="2"/>
</dbReference>
<dbReference type="AlphaFoldDB" id="A0A9D1SG87"/>
<sequence length="581" mass="66362">MREKKVLKIDFSRRRLRERAEKFYDEGNYLSALRFTYKEMSLYGGDGDIYTMLSDIYENMELYSSAVNCWFRFMDNCSGEDLPDIYEGLAVNYLNMGNEAQSAFYYNKLIDADDELTEENKAEIAEAFSEPARGRLRLVYPPRFADYSKETEAGTRALKNGDCKKAVSVLSRVEKGSPDYRTAREIQAVAHLLSDNAAEAEKICLELLEEKPSDVQAMATLAAVYTQQGRKEESRAIALRLCENKSASPEELYKIATVCCENNLHGQALEKFVELEKDIPYDGNMLYFKSVAAYKSGKEDLAISTMEKLCTIYPDAAVAEYYLKAMRRHRNDPEHQPEPEITYFYRVPPEERANRCRALIRIGKYPRTEAELFGTLAAKEGYFRWCFDEMDGMERDLQYLAIVVAEHARADETIRDILLDCEVSDLLKIELLRLLYARNEANGFGVVICNIYRDIRIDRVKIGQKRHRKFVDAYAKTASKFTVINDAYGRRIRESTEALYRSFRERDCWELAASSDDLACAIYLLSGLKEIGKDARSAAGAFDADPGNVEKILAAAEGEKPQEAERRNLSRREKATAGLIK</sequence>
<accession>A0A9D1SG87</accession>
<evidence type="ECO:0000313" key="2">
    <source>
        <dbReference type="EMBL" id="HIU58478.1"/>
    </source>
</evidence>
<feature type="compositionally biased region" description="Basic and acidic residues" evidence="1">
    <location>
        <begin position="557"/>
        <end position="575"/>
    </location>
</feature>
<organism evidence="2 3">
    <name type="scientific">Candidatus Scatosoma pullistercoris</name>
    <dbReference type="NCBI Taxonomy" id="2840934"/>
    <lineage>
        <taxon>Bacteria</taxon>
        <taxon>Bacillati</taxon>
        <taxon>Bacillota</taxon>
        <taxon>Clostridia</taxon>
        <taxon>Candidatus Scatosoma</taxon>
    </lineage>
</organism>
<reference evidence="2" key="1">
    <citation type="submission" date="2020-10" db="EMBL/GenBank/DDBJ databases">
        <authorList>
            <person name="Gilroy R."/>
        </authorList>
    </citation>
    <scope>NUCLEOTIDE SEQUENCE</scope>
    <source>
        <strain evidence="2">11687</strain>
    </source>
</reference>
<feature type="region of interest" description="Disordered" evidence="1">
    <location>
        <begin position="556"/>
        <end position="581"/>
    </location>
</feature>
<protein>
    <submittedName>
        <fullName evidence="2">Tetratricopeptide repeat protein</fullName>
    </submittedName>
</protein>
<evidence type="ECO:0000256" key="1">
    <source>
        <dbReference type="SAM" id="MobiDB-lite"/>
    </source>
</evidence>
<proteinExistence type="predicted"/>
<comment type="caution">
    <text evidence="2">The sequence shown here is derived from an EMBL/GenBank/DDBJ whole genome shotgun (WGS) entry which is preliminary data.</text>
</comment>